<accession>A0ABS0EVD8</accession>
<comment type="caution">
    <text evidence="1">The sequence shown here is derived from an EMBL/GenBank/DDBJ whole genome shotgun (WGS) entry which is preliminary data.</text>
</comment>
<proteinExistence type="predicted"/>
<dbReference type="EMBL" id="JADOEL010000005">
    <property type="protein sequence ID" value="MBF8177797.1"/>
    <property type="molecule type" value="Genomic_DNA"/>
</dbReference>
<dbReference type="RefSeq" id="WP_195875348.1">
    <property type="nucleotide sequence ID" value="NZ_JADOEL010000005.1"/>
</dbReference>
<reference evidence="1 2" key="1">
    <citation type="submission" date="2020-11" db="EMBL/GenBank/DDBJ databases">
        <title>WGS of Herminiimonas contaminans strain Marseille-Q4544 isolated from planarians Schmidtea mediterranea.</title>
        <authorList>
            <person name="Kangale L."/>
        </authorList>
    </citation>
    <scope>NUCLEOTIDE SEQUENCE [LARGE SCALE GENOMIC DNA]</scope>
    <source>
        <strain evidence="1 2">Marseille-Q4544</strain>
    </source>
</reference>
<keyword evidence="2" id="KW-1185">Reference proteome</keyword>
<organism evidence="1 2">
    <name type="scientific">Herminiimonas contaminans</name>
    <dbReference type="NCBI Taxonomy" id="1111140"/>
    <lineage>
        <taxon>Bacteria</taxon>
        <taxon>Pseudomonadati</taxon>
        <taxon>Pseudomonadota</taxon>
        <taxon>Betaproteobacteria</taxon>
        <taxon>Burkholderiales</taxon>
        <taxon>Oxalobacteraceae</taxon>
        <taxon>Herminiimonas</taxon>
    </lineage>
</organism>
<name>A0ABS0EVD8_9BURK</name>
<gene>
    <name evidence="1" type="ORF">IXC47_08905</name>
</gene>
<sequence>MSVTAKLVAALVFVLALVSSHWYVYNAGNRNGSNAVLVKQQESDLQAWKDSAADIAIELDRQQAANLKVSNDYQKELRDIRAYQPAGRLRLPASTCDQIAGKTETTGASRSDGATSGTIALPEDIERRLRDRRKEADGVTAICRGLQNWAIENGFYPAPVPPS</sequence>
<evidence type="ECO:0008006" key="3">
    <source>
        <dbReference type="Google" id="ProtNLM"/>
    </source>
</evidence>
<dbReference type="Proteomes" id="UP000657372">
    <property type="component" value="Unassembled WGS sequence"/>
</dbReference>
<protein>
    <recommendedName>
        <fullName evidence="3">Lysis protein</fullName>
    </recommendedName>
</protein>
<evidence type="ECO:0000313" key="2">
    <source>
        <dbReference type="Proteomes" id="UP000657372"/>
    </source>
</evidence>
<evidence type="ECO:0000313" key="1">
    <source>
        <dbReference type="EMBL" id="MBF8177797.1"/>
    </source>
</evidence>